<name>A0A2M7W0P4_9BACT</name>
<dbReference type="AlphaFoldDB" id="A0A2M7W0P4"/>
<dbReference type="EMBL" id="PFQB01000129">
    <property type="protein sequence ID" value="PJA12074.1"/>
    <property type="molecule type" value="Genomic_DNA"/>
</dbReference>
<comment type="caution">
    <text evidence="1">The sequence shown here is derived from an EMBL/GenBank/DDBJ whole genome shotgun (WGS) entry which is preliminary data.</text>
</comment>
<dbReference type="Proteomes" id="UP000228952">
    <property type="component" value="Unassembled WGS sequence"/>
</dbReference>
<gene>
    <name evidence="1" type="ORF">COX64_05170</name>
</gene>
<organism evidence="1 2">
    <name type="scientific">Candidatus Dojkabacteria bacterium CG_4_10_14_0_2_um_filter_Dojkabacteria_WS6_41_15</name>
    <dbReference type="NCBI Taxonomy" id="2014249"/>
    <lineage>
        <taxon>Bacteria</taxon>
        <taxon>Candidatus Dojkabacteria</taxon>
    </lineage>
</organism>
<sequence length="225" mass="25860">MSPRDVESREKVISHIARTEAQLWLRPNEVSFPEVVSQQSSLYGISEQNAEAASIAILHGLRAHKKKDVGQYMAAINYYECLEEDGCHWIPVSSAAFAEVRWWQKHDKLTQKVREVVDPGKDQFLSSHYFSTEGLELKDSLAELFVLTTGLRPGDPLVNRLAATKYQAILLYTKIKYYKGVPEYLQRDFIDDKHAMEALLIEHYKLLHDTIEAKRLQRKAVKDSI</sequence>
<proteinExistence type="predicted"/>
<reference evidence="2" key="1">
    <citation type="submission" date="2017-09" db="EMBL/GenBank/DDBJ databases">
        <title>Depth-based differentiation of microbial function through sediment-hosted aquifers and enrichment of novel symbionts in the deep terrestrial subsurface.</title>
        <authorList>
            <person name="Probst A.J."/>
            <person name="Ladd B."/>
            <person name="Jarett J.K."/>
            <person name="Geller-Mcgrath D.E."/>
            <person name="Sieber C.M.K."/>
            <person name="Emerson J.B."/>
            <person name="Anantharaman K."/>
            <person name="Thomas B.C."/>
            <person name="Malmstrom R."/>
            <person name="Stieglmeier M."/>
            <person name="Klingl A."/>
            <person name="Woyke T."/>
            <person name="Ryan C.M."/>
            <person name="Banfield J.F."/>
        </authorList>
    </citation>
    <scope>NUCLEOTIDE SEQUENCE [LARGE SCALE GENOMIC DNA]</scope>
</reference>
<protein>
    <submittedName>
        <fullName evidence="1">Uncharacterized protein</fullName>
    </submittedName>
</protein>
<accession>A0A2M7W0P4</accession>
<evidence type="ECO:0000313" key="1">
    <source>
        <dbReference type="EMBL" id="PJA12074.1"/>
    </source>
</evidence>
<evidence type="ECO:0000313" key="2">
    <source>
        <dbReference type="Proteomes" id="UP000228952"/>
    </source>
</evidence>